<dbReference type="EMBL" id="MU006580">
    <property type="protein sequence ID" value="KAF2745914.1"/>
    <property type="molecule type" value="Genomic_DNA"/>
</dbReference>
<organism evidence="3 4">
    <name type="scientific">Sporormia fimetaria CBS 119925</name>
    <dbReference type="NCBI Taxonomy" id="1340428"/>
    <lineage>
        <taxon>Eukaryota</taxon>
        <taxon>Fungi</taxon>
        <taxon>Dikarya</taxon>
        <taxon>Ascomycota</taxon>
        <taxon>Pezizomycotina</taxon>
        <taxon>Dothideomycetes</taxon>
        <taxon>Pleosporomycetidae</taxon>
        <taxon>Pleosporales</taxon>
        <taxon>Sporormiaceae</taxon>
        <taxon>Sporormia</taxon>
    </lineage>
</organism>
<dbReference type="Proteomes" id="UP000799440">
    <property type="component" value="Unassembled WGS sequence"/>
</dbReference>
<evidence type="ECO:0008006" key="5">
    <source>
        <dbReference type="Google" id="ProtNLM"/>
    </source>
</evidence>
<accession>A0A6A6V860</accession>
<keyword evidence="2" id="KW-0732">Signal</keyword>
<evidence type="ECO:0000313" key="4">
    <source>
        <dbReference type="Proteomes" id="UP000799440"/>
    </source>
</evidence>
<gene>
    <name evidence="3" type="ORF">M011DRAFT_469180</name>
</gene>
<evidence type="ECO:0000256" key="2">
    <source>
        <dbReference type="SAM" id="SignalP"/>
    </source>
</evidence>
<dbReference type="AlphaFoldDB" id="A0A6A6V860"/>
<feature type="region of interest" description="Disordered" evidence="1">
    <location>
        <begin position="42"/>
        <end position="72"/>
    </location>
</feature>
<feature type="non-terminal residue" evidence="3">
    <location>
        <position position="1"/>
    </location>
</feature>
<evidence type="ECO:0000313" key="3">
    <source>
        <dbReference type="EMBL" id="KAF2745914.1"/>
    </source>
</evidence>
<proteinExistence type="predicted"/>
<evidence type="ECO:0000256" key="1">
    <source>
        <dbReference type="SAM" id="MobiDB-lite"/>
    </source>
</evidence>
<protein>
    <recommendedName>
        <fullName evidence="5">Secreted protein</fullName>
    </recommendedName>
</protein>
<keyword evidence="4" id="KW-1185">Reference proteome</keyword>
<name>A0A6A6V860_9PLEO</name>
<sequence length="72" mass="8146">MFTLFLLIPLLLSAPPRFAICFRTTYLYAYLQVPYSQLNSNTPILAPQRPHLHHHKPGPPNPPTHLQAQTSG</sequence>
<feature type="signal peptide" evidence="2">
    <location>
        <begin position="1"/>
        <end position="21"/>
    </location>
</feature>
<reference evidence="3" key="1">
    <citation type="journal article" date="2020" name="Stud. Mycol.">
        <title>101 Dothideomycetes genomes: a test case for predicting lifestyles and emergence of pathogens.</title>
        <authorList>
            <person name="Haridas S."/>
            <person name="Albert R."/>
            <person name="Binder M."/>
            <person name="Bloem J."/>
            <person name="Labutti K."/>
            <person name="Salamov A."/>
            <person name="Andreopoulos B."/>
            <person name="Baker S."/>
            <person name="Barry K."/>
            <person name="Bills G."/>
            <person name="Bluhm B."/>
            <person name="Cannon C."/>
            <person name="Castanera R."/>
            <person name="Culley D."/>
            <person name="Daum C."/>
            <person name="Ezra D."/>
            <person name="Gonzalez J."/>
            <person name="Henrissat B."/>
            <person name="Kuo A."/>
            <person name="Liang C."/>
            <person name="Lipzen A."/>
            <person name="Lutzoni F."/>
            <person name="Magnuson J."/>
            <person name="Mondo S."/>
            <person name="Nolan M."/>
            <person name="Ohm R."/>
            <person name="Pangilinan J."/>
            <person name="Park H.-J."/>
            <person name="Ramirez L."/>
            <person name="Alfaro M."/>
            <person name="Sun H."/>
            <person name="Tritt A."/>
            <person name="Yoshinaga Y."/>
            <person name="Zwiers L.-H."/>
            <person name="Turgeon B."/>
            <person name="Goodwin S."/>
            <person name="Spatafora J."/>
            <person name="Crous P."/>
            <person name="Grigoriev I."/>
        </authorList>
    </citation>
    <scope>NUCLEOTIDE SEQUENCE</scope>
    <source>
        <strain evidence="3">CBS 119925</strain>
    </source>
</reference>
<feature type="chain" id="PRO_5025330935" description="Secreted protein" evidence="2">
    <location>
        <begin position="22"/>
        <end position="72"/>
    </location>
</feature>